<dbReference type="PANTHER" id="PTHR12835">
    <property type="entry name" value="BIOTIN PROTEIN LIGASE"/>
    <property type="match status" value="1"/>
</dbReference>
<dbReference type="InterPro" id="IPR036388">
    <property type="entry name" value="WH-like_DNA-bd_sf"/>
</dbReference>
<comment type="catalytic activity">
    <reaction evidence="5 6">
        <text>biotin + L-lysyl-[protein] + ATP = N(6)-biotinyl-L-lysyl-[protein] + AMP + diphosphate + H(+)</text>
        <dbReference type="Rhea" id="RHEA:11756"/>
        <dbReference type="Rhea" id="RHEA-COMP:9752"/>
        <dbReference type="Rhea" id="RHEA-COMP:10505"/>
        <dbReference type="ChEBI" id="CHEBI:15378"/>
        <dbReference type="ChEBI" id="CHEBI:29969"/>
        <dbReference type="ChEBI" id="CHEBI:30616"/>
        <dbReference type="ChEBI" id="CHEBI:33019"/>
        <dbReference type="ChEBI" id="CHEBI:57586"/>
        <dbReference type="ChEBI" id="CHEBI:83144"/>
        <dbReference type="ChEBI" id="CHEBI:456215"/>
        <dbReference type="EC" id="6.3.4.15"/>
    </reaction>
</comment>
<dbReference type="Gene3D" id="2.30.30.100">
    <property type="match status" value="1"/>
</dbReference>
<evidence type="ECO:0000256" key="6">
    <source>
        <dbReference type="HAMAP-Rule" id="MF_00978"/>
    </source>
</evidence>
<accession>A0A0G3WK90</accession>
<dbReference type="AlphaFoldDB" id="A0A0G3WK90"/>
<feature type="binding site" evidence="6">
    <location>
        <position position="180"/>
    </location>
    <ligand>
        <name>biotin</name>
        <dbReference type="ChEBI" id="CHEBI:57586"/>
    </ligand>
</feature>
<dbReference type="GO" id="GO:0005524">
    <property type="term" value="F:ATP binding"/>
    <property type="evidence" value="ECO:0007669"/>
    <property type="project" value="UniProtKB-UniRule"/>
</dbReference>
<dbReference type="Pfam" id="PF08279">
    <property type="entry name" value="HTH_11"/>
    <property type="match status" value="1"/>
</dbReference>
<evidence type="ECO:0000256" key="3">
    <source>
        <dbReference type="ARBA" id="ARBA00022840"/>
    </source>
</evidence>
<dbReference type="InterPro" id="IPR003142">
    <property type="entry name" value="BPL_C"/>
</dbReference>
<evidence type="ECO:0000256" key="1">
    <source>
        <dbReference type="ARBA" id="ARBA00022598"/>
    </source>
</evidence>
<sequence length="314" mass="34699">MKVLNLLSDKKYLSGKNLAEALSISRAAVHKQINTLKRNGYVIESSPKGYKLCAKDDVLSEQELLLAVKKPLGIFKKLLYYKKINSTQTKLKTIADAVAREGVIVCADVQTGGYGRMKREWSSSNGGLWFSMLLKPALRPDEVSKLALIISLALNRVFKQKYGVKTNIKWPNDILFKGRKASGILVDMSAEQDIVNWVVAGIGINVNNVLPKELKNISVSLGEILNKFVGRAQLLAQFLCVFDEIYAAFKKSGFKIFVKEYNDNIVFINESIKIDTGFDIIEGVNLGIDGDGKLILKTPKGLEKITAGTVVKGK</sequence>
<keyword evidence="6" id="KW-0804">Transcription</keyword>
<keyword evidence="6" id="KW-0238">DNA-binding</keyword>
<dbReference type="OrthoDB" id="9807064at2"/>
<evidence type="ECO:0000256" key="5">
    <source>
        <dbReference type="ARBA" id="ARBA00047846"/>
    </source>
</evidence>
<dbReference type="InterPro" id="IPR013196">
    <property type="entry name" value="HTH_11"/>
</dbReference>
<comment type="similarity">
    <text evidence="6">Belongs to the biotin--protein ligase family.</text>
</comment>
<feature type="domain" description="BPL/LPL catalytic" evidence="7">
    <location>
        <begin position="67"/>
        <end position="250"/>
    </location>
</feature>
<dbReference type="Pfam" id="PF03099">
    <property type="entry name" value="BPL_LplA_LipB"/>
    <property type="match status" value="1"/>
</dbReference>
<evidence type="ECO:0000259" key="7">
    <source>
        <dbReference type="PROSITE" id="PS51733"/>
    </source>
</evidence>
<keyword evidence="2 6" id="KW-0547">Nucleotide-binding</keyword>
<dbReference type="CDD" id="cd00090">
    <property type="entry name" value="HTH_ARSR"/>
    <property type="match status" value="1"/>
</dbReference>
<keyword evidence="6" id="KW-0805">Transcription regulation</keyword>
<evidence type="ECO:0000256" key="4">
    <source>
        <dbReference type="ARBA" id="ARBA00023267"/>
    </source>
</evidence>
<dbReference type="PROSITE" id="PS51733">
    <property type="entry name" value="BPL_LPL_CATALYTIC"/>
    <property type="match status" value="1"/>
</dbReference>
<dbReference type="CDD" id="cd16442">
    <property type="entry name" value="BPL"/>
    <property type="match status" value="1"/>
</dbReference>
<dbReference type="GO" id="GO:0005737">
    <property type="term" value="C:cytoplasm"/>
    <property type="evidence" value="ECO:0007669"/>
    <property type="project" value="TreeGrafter"/>
</dbReference>
<dbReference type="InterPro" id="IPR011991">
    <property type="entry name" value="ArsR-like_HTH"/>
</dbReference>
<dbReference type="SUPFAM" id="SSF46785">
    <property type="entry name" value="Winged helix' DNA-binding domain"/>
    <property type="match status" value="1"/>
</dbReference>
<dbReference type="Gene3D" id="3.30.930.10">
    <property type="entry name" value="Bira Bifunctional Protein, Domain 2"/>
    <property type="match status" value="1"/>
</dbReference>
<dbReference type="GO" id="GO:0006355">
    <property type="term" value="P:regulation of DNA-templated transcription"/>
    <property type="evidence" value="ECO:0007669"/>
    <property type="project" value="UniProtKB-UniRule"/>
</dbReference>
<evidence type="ECO:0000256" key="2">
    <source>
        <dbReference type="ARBA" id="ARBA00022741"/>
    </source>
</evidence>
<dbReference type="KEGG" id="epo:Epro_0535"/>
<organism evidence="8 9">
    <name type="scientific">Endomicrobium proavitum</name>
    <dbReference type="NCBI Taxonomy" id="1408281"/>
    <lineage>
        <taxon>Bacteria</taxon>
        <taxon>Pseudomonadati</taxon>
        <taxon>Elusimicrobiota</taxon>
        <taxon>Endomicrobiia</taxon>
        <taxon>Endomicrobiales</taxon>
        <taxon>Endomicrobiaceae</taxon>
        <taxon>Endomicrobium</taxon>
    </lineage>
</organism>
<dbReference type="HAMAP" id="MF_00978">
    <property type="entry name" value="Bifunct_BirA"/>
    <property type="match status" value="1"/>
</dbReference>
<dbReference type="NCBIfam" id="TIGR00121">
    <property type="entry name" value="birA_ligase"/>
    <property type="match status" value="1"/>
</dbReference>
<dbReference type="InterPro" id="IPR036390">
    <property type="entry name" value="WH_DNA-bd_sf"/>
</dbReference>
<dbReference type="GO" id="GO:0003677">
    <property type="term" value="F:DNA binding"/>
    <property type="evidence" value="ECO:0007669"/>
    <property type="project" value="UniProtKB-UniRule"/>
</dbReference>
<dbReference type="InterPro" id="IPR030855">
    <property type="entry name" value="Bifunct_BirA"/>
</dbReference>
<dbReference type="InterPro" id="IPR004143">
    <property type="entry name" value="BPL_LPL_catalytic"/>
</dbReference>
<dbReference type="STRING" id="1408281.Epro_0535"/>
<keyword evidence="3 6" id="KW-0067">ATP-binding</keyword>
<keyword evidence="1 6" id="KW-0436">Ligase</keyword>
<name>A0A0G3WK90_9BACT</name>
<feature type="DNA-binding region" description="H-T-H motif" evidence="6">
    <location>
        <begin position="15"/>
        <end position="34"/>
    </location>
</feature>
<keyword evidence="6" id="KW-0678">Repressor</keyword>
<protein>
    <recommendedName>
        <fullName evidence="6">Bifunctional ligase/repressor BirA</fullName>
    </recommendedName>
    <alternativeName>
        <fullName evidence="6">Biotin--[acetyl-CoA-carboxylase] ligase</fullName>
        <ecNumber evidence="6">6.3.4.15</ecNumber>
    </alternativeName>
    <alternativeName>
        <fullName evidence="6">Biotin--protein ligase</fullName>
    </alternativeName>
    <alternativeName>
        <fullName evidence="6">Biotin-[acetyl-CoA carboxylase] synthetase</fullName>
    </alternativeName>
</protein>
<evidence type="ECO:0000313" key="9">
    <source>
        <dbReference type="Proteomes" id="UP000035337"/>
    </source>
</evidence>
<dbReference type="InterPro" id="IPR008988">
    <property type="entry name" value="Transcriptional_repressor_C"/>
</dbReference>
<dbReference type="InterPro" id="IPR004408">
    <property type="entry name" value="Biotin_CoA_COase_ligase"/>
</dbReference>
<feature type="binding site" evidence="6">
    <location>
        <position position="110"/>
    </location>
    <ligand>
        <name>biotin</name>
        <dbReference type="ChEBI" id="CHEBI:57586"/>
    </ligand>
</feature>
<comment type="caution">
    <text evidence="6">Lacks conserved residue(s) required for the propagation of feature annotation.</text>
</comment>
<reference evidence="8 9" key="1">
    <citation type="submission" date="2014-09" db="EMBL/GenBank/DDBJ databases">
        <title>Complete genome sequence of Endomicrobium proavitum.</title>
        <authorList>
            <person name="Zheng H."/>
        </authorList>
    </citation>
    <scope>NUCLEOTIDE SEQUENCE [LARGE SCALE GENOMIC DNA]</scope>
    <source>
        <strain evidence="8 9">Rsa215</strain>
    </source>
</reference>
<dbReference type="InterPro" id="IPR045864">
    <property type="entry name" value="aa-tRNA-synth_II/BPL/LPL"/>
</dbReference>
<keyword evidence="4 6" id="KW-0092">Biotin</keyword>
<dbReference type="EMBL" id="CP009498">
    <property type="protein sequence ID" value="AKL97914.1"/>
    <property type="molecule type" value="Genomic_DNA"/>
</dbReference>
<dbReference type="RefSeq" id="WP_052570360.1">
    <property type="nucleotide sequence ID" value="NZ_CP009498.1"/>
</dbReference>
<dbReference type="Pfam" id="PF02237">
    <property type="entry name" value="BPL_C"/>
    <property type="match status" value="1"/>
</dbReference>
<gene>
    <name evidence="6 8" type="primary">birA</name>
    <name evidence="8" type="ORF">Epro_0535</name>
</gene>
<dbReference type="SUPFAM" id="SSF55681">
    <property type="entry name" value="Class II aaRS and biotin synthetases"/>
    <property type="match status" value="1"/>
</dbReference>
<dbReference type="EC" id="6.3.4.15" evidence="6"/>
<dbReference type="PANTHER" id="PTHR12835:SF5">
    <property type="entry name" value="BIOTIN--PROTEIN LIGASE"/>
    <property type="match status" value="1"/>
</dbReference>
<dbReference type="GO" id="GO:0004077">
    <property type="term" value="F:biotin--[biotin carboxyl-carrier protein] ligase activity"/>
    <property type="evidence" value="ECO:0007669"/>
    <property type="project" value="UniProtKB-UniRule"/>
</dbReference>
<evidence type="ECO:0000313" key="8">
    <source>
        <dbReference type="EMBL" id="AKL97914.1"/>
    </source>
</evidence>
<dbReference type="SUPFAM" id="SSF50037">
    <property type="entry name" value="C-terminal domain of transcriptional repressors"/>
    <property type="match status" value="1"/>
</dbReference>
<comment type="function">
    <text evidence="6">Acts both as a biotin--[acetyl-CoA-carboxylase] ligase and a repressor.</text>
</comment>
<keyword evidence="9" id="KW-1185">Reference proteome</keyword>
<dbReference type="Gene3D" id="1.10.10.10">
    <property type="entry name" value="Winged helix-like DNA-binding domain superfamily/Winged helix DNA-binding domain"/>
    <property type="match status" value="1"/>
</dbReference>
<dbReference type="Proteomes" id="UP000035337">
    <property type="component" value="Chromosome"/>
</dbReference>
<proteinExistence type="inferred from homology"/>